<dbReference type="Pfam" id="PF07661">
    <property type="entry name" value="MORN_2"/>
    <property type="match status" value="13"/>
</dbReference>
<dbReference type="RefSeq" id="WP_089370135.1">
    <property type="nucleotide sequence ID" value="NZ_BMEP01000002.1"/>
</dbReference>
<dbReference type="SMART" id="SM00028">
    <property type="entry name" value="TPR"/>
    <property type="match status" value="2"/>
</dbReference>
<dbReference type="Gene3D" id="3.90.930.1">
    <property type="match status" value="4"/>
</dbReference>
<sequence>MVKNYISFVCSLFIFLSVTAQEKISYESSTEILKKASELIDQEKVDDAIAALQKISPNDSLYNDFFVTISYYQIAQEKYKDAITTIDKGLQLEGYPNTRLGFYINKGICYENLESYDLAKEVYLKGLEEFPRNYELRNNLSIINQKLEEPQEAFNNLMLTMESSPLYENTMLNLGNMYRRQNKKAQALLLYNLYLLFAPDEENSFAVLKVANEMVSGSAKAEDKPFAITPDDDQFETLNLIIESELALQKDYKIPNAINIGFARQTHALLAQLKEEPFEGSSVLWSQKIIPFFNWINENDHFDALSYTTAYPIQNEDYKKIIAKKTDDIKDFLPIAYQKWVDLVSENNIKEVNGKKEAINFNYVDGILNGEGAAVDGDTPIGKWVYYDSSGRIIARGQFTDGERDGAWEWYHENGKLKEKGGYKKGLEQGLYNFYHDNGNQSLTVTFKDGKLDGTYTSYTSHGGPLEKRTYKNGEMNGIRQHFFEADQSLVKYEYAMKNGDYDGDFKEYYANGVLAQEMTFKNGIKQGVEKVYHPNGKLASEATFKDGEYEGPYKTYHPSGKLKSTGTYEKGINQGDWKSYFTNEVLSEEVAYTNGKLNGPFLSYDREGKLESSFLYRNGLIKEYTYYAKDGTIIESQKKKSGDLNYKGFMADGTLITEGLYDVKGGKMGLWSYYDRYGSITDQTSYTENLAQGESKVFYPNGNIKDLNTYTDDTVTGYGASYYSFGQIRAQGYYNEDGLKDGFWISYYPDGTLKSETYYHKGDYNGTQKYYAPNGQLESKNTYKFDTLLTETYYGQDGKVLQKIDRFDPSLNEIVYYYESGDVQSKNAYSNGVLHGKYTSYDFYGKLYAEAMYVNDELQGTIKIYYPDGTIKSERNYDLGNLHGYYKTYFENGQVEDIYSYQNGELVGVSEEFNEAGIKVGEVPYIDNEIHGARKFYGKEKGTLQLIRFYDKGKLIGYSYLDKEGKELPMISLPNGTGKVISYYPNGKVARDMTYDKGYLQGEYIAYYENGNPERKHTNVDDEYNGTAYTYYPDGTLKSETQYSHGYKQGIEKKYHPNGNIKEEGNYRNDERSGDTHYYNEQGKKTKTEHYFNEEIVSSQTY</sequence>
<dbReference type="Gene3D" id="1.25.40.10">
    <property type="entry name" value="Tetratricopeptide repeat domain"/>
    <property type="match status" value="1"/>
</dbReference>
<feature type="region of interest" description="Disordered" evidence="1">
    <location>
        <begin position="1052"/>
        <end position="1103"/>
    </location>
</feature>
<evidence type="ECO:0000256" key="2">
    <source>
        <dbReference type="SAM" id="SignalP"/>
    </source>
</evidence>
<feature type="compositionally biased region" description="Basic and acidic residues" evidence="1">
    <location>
        <begin position="1083"/>
        <end position="1094"/>
    </location>
</feature>
<keyword evidence="2" id="KW-0732">Signal</keyword>
<feature type="compositionally biased region" description="Basic and acidic residues" evidence="1">
    <location>
        <begin position="1052"/>
        <end position="1076"/>
    </location>
</feature>
<feature type="chain" id="PRO_5013031613" evidence="2">
    <location>
        <begin position="21"/>
        <end position="1103"/>
    </location>
</feature>
<evidence type="ECO:0000256" key="1">
    <source>
        <dbReference type="SAM" id="MobiDB-lite"/>
    </source>
</evidence>
<reference evidence="3 4" key="1">
    <citation type="submission" date="2017-06" db="EMBL/GenBank/DDBJ databases">
        <authorList>
            <person name="Kim H.J."/>
            <person name="Triplett B.A."/>
        </authorList>
    </citation>
    <scope>NUCLEOTIDE SEQUENCE [LARGE SCALE GENOMIC DNA]</scope>
    <source>
        <strain evidence="3 4">DSM 25597</strain>
    </source>
</reference>
<dbReference type="InterPro" id="IPR011990">
    <property type="entry name" value="TPR-like_helical_dom_sf"/>
</dbReference>
<evidence type="ECO:0000313" key="3">
    <source>
        <dbReference type="EMBL" id="SNR43039.1"/>
    </source>
</evidence>
<dbReference type="Gene3D" id="2.20.110.10">
    <property type="entry name" value="Histone H3 K4-specific methyltransferase SET7/9 N-terminal domain"/>
    <property type="match status" value="3"/>
</dbReference>
<accession>A0A238WBG5</accession>
<dbReference type="OrthoDB" id="9812747at2"/>
<dbReference type="SUPFAM" id="SSF82185">
    <property type="entry name" value="Histone H3 K4-specific methyltransferase SET7/9 N-terminal domain"/>
    <property type="match status" value="6"/>
</dbReference>
<dbReference type="SUPFAM" id="SSF48452">
    <property type="entry name" value="TPR-like"/>
    <property type="match status" value="1"/>
</dbReference>
<dbReference type="AlphaFoldDB" id="A0A238WBG5"/>
<dbReference type="Proteomes" id="UP000198379">
    <property type="component" value="Unassembled WGS sequence"/>
</dbReference>
<organism evidence="3 4">
    <name type="scientific">Dokdonia pacifica</name>
    <dbReference type="NCBI Taxonomy" id="1627892"/>
    <lineage>
        <taxon>Bacteria</taxon>
        <taxon>Pseudomonadati</taxon>
        <taxon>Bacteroidota</taxon>
        <taxon>Flavobacteriia</taxon>
        <taxon>Flavobacteriales</taxon>
        <taxon>Flavobacteriaceae</taxon>
        <taxon>Dokdonia</taxon>
    </lineage>
</organism>
<dbReference type="InterPro" id="IPR019734">
    <property type="entry name" value="TPR_rpt"/>
</dbReference>
<feature type="signal peptide" evidence="2">
    <location>
        <begin position="1"/>
        <end position="20"/>
    </location>
</feature>
<evidence type="ECO:0000313" key="4">
    <source>
        <dbReference type="Proteomes" id="UP000198379"/>
    </source>
</evidence>
<keyword evidence="4" id="KW-1185">Reference proteome</keyword>
<gene>
    <name evidence="3" type="ORF">SAMN06265376_101822</name>
</gene>
<dbReference type="PANTHER" id="PTHR33706:SF1">
    <property type="entry name" value="TPR REPEAT PROTEIN"/>
    <property type="match status" value="1"/>
</dbReference>
<protein>
    <submittedName>
        <fullName evidence="3">Antitoxin component YwqK of the YwqJK toxin-antitoxin module</fullName>
    </submittedName>
</protein>
<dbReference type="InterPro" id="IPR011652">
    <property type="entry name" value="MORN_2"/>
</dbReference>
<proteinExistence type="predicted"/>
<dbReference type="PANTHER" id="PTHR33706">
    <property type="entry name" value="MORN VARIANT REPEAT PROTEIN"/>
    <property type="match status" value="1"/>
</dbReference>
<dbReference type="EMBL" id="FZNY01000001">
    <property type="protein sequence ID" value="SNR43039.1"/>
    <property type="molecule type" value="Genomic_DNA"/>
</dbReference>
<name>A0A238WBG5_9FLAO</name>